<evidence type="ECO:0000259" key="2">
    <source>
        <dbReference type="PROSITE" id="PS50268"/>
    </source>
</evidence>
<feature type="region of interest" description="Disordered" evidence="1">
    <location>
        <begin position="550"/>
        <end position="570"/>
    </location>
</feature>
<proteinExistence type="predicted"/>
<name>A0A928YT37_9GAMM</name>
<reference evidence="3" key="1">
    <citation type="submission" date="2018-07" db="EMBL/GenBank/DDBJ databases">
        <title>Genome assembly of strain Ka43.</title>
        <authorList>
            <person name="Kukolya J."/>
            <person name="Nagy I."/>
            <person name="Horvath B."/>
            <person name="Toth A."/>
        </authorList>
    </citation>
    <scope>NUCLEOTIDE SEQUENCE</scope>
    <source>
        <strain evidence="3">KB43</strain>
    </source>
</reference>
<dbReference type="InterPro" id="IPR002126">
    <property type="entry name" value="Cadherin-like_dom"/>
</dbReference>
<sequence length="1166" mass="120161">MANSVATVAFIEGKVWAKSADGSMRLLAQGDVLNADEVVITAEGARVELDFGDGQAVALAGGQEVGLGPDLWEVSVTDRNEAEIVDETVEQVLALLEQDGDLLEELEETAAGGNDAGAGGGNSFVQVDRASLDSPIDPSYAFGEVFRATGTGTLIAEGVNQAPEAENQLISSPEDTPVSGRIIATDLENDTLTWSLLTPPQNGTLTLNPQTGEFIYTPNPDFNGADSFVVVISDPRGNSTTARVDLDITPVNDAPTSQDLTLVTPEDTPISGRVDAQDPDGDPLTWVIQNPPTNGTVVIDPNTGEFVYTPNPDYNGGDSFVVIISDGNGGTTTSTVVIEVTPVNDAPESNNQNLTTPQDTPIDGQIIATDRDGDELNYGVNNPPTNGTVTLNPVTGEFTYTPNPGYNGGDSFVVIISDGNGGTTTSTVTIGVTPVAEPPVVEPPVVEPPIVVINTPPVTNNLNLTTPEDTPVSGRVTASDVDGDRLTFTVSGGPANGSITFFNPALGSFVYQPGPGYTGSDQFTVTVSDGRGGFAVAVVTIGVTPDTVVPPVNQNPIADDQSLTTDENQPVDGTIAATDPDGDTLGYTLTGQPSNGTVTVNPTTGEFTYTPNTGYTGSDSFIVTVSDGKGGTDTATVTIGVIPEVVVPPVNQNPVADDQSLTTDENQPVDGTIAATDPDGDTLGYTLTGQPSNGTVTVNPTTGEFTYTPNTGYTGNDSFVVTVSDGKGGTDTATVTIGVTPGNEPPVAVNDPAGSPYSVALGTVAAGASNAAASWKVADSSGTGVKVTAYNADGSSGKLIFDGWKMGVDGTPRTVPAWAKEEPRQIEYDITTGKSESVVIQLNGNVTTATFGVANLIHNEQGGAEQGVWTAYYKGNLVASESFHFVGKSAGDVTINTGGKVFDSVRFSALDNLGNTGAGDGSGYYLTSFSASGSAVANNDYTVDKQGKLTVDVNKGLLVNDSDPDGDALVVSQINGQAVNNGSTVTLASGALLTINSDGSFSYDVNGKFSNLAAGTLATDSFTYEVSDGKGGYAEAVATVTIIGTGPGVPDAVAQSPSALWGAETLVWSLDNKNVLDKPEKNVLSSSNIEENASLQLSDMLQDEKTDALTSYLQDANSEVDGNPVGDYQRGEDSSKTDQTIALQNSNLNTHQDVIQQLTSGSNLID</sequence>
<dbReference type="SMART" id="SM00112">
    <property type="entry name" value="CA"/>
    <property type="match status" value="5"/>
</dbReference>
<dbReference type="EMBL" id="PRDL01000001">
    <property type="protein sequence ID" value="MBE8717131.1"/>
    <property type="molecule type" value="Genomic_DNA"/>
</dbReference>
<accession>A0A928YT37</accession>
<feature type="domain" description="Cadherin" evidence="2">
    <location>
        <begin position="256"/>
        <end position="349"/>
    </location>
</feature>
<dbReference type="NCBIfam" id="NF033682">
    <property type="entry name" value="retention_LapA"/>
    <property type="match status" value="1"/>
</dbReference>
<evidence type="ECO:0000256" key="1">
    <source>
        <dbReference type="SAM" id="MobiDB-lite"/>
    </source>
</evidence>
<protein>
    <submittedName>
        <fullName evidence="3">Tandem-95 repeat protein</fullName>
    </submittedName>
</protein>
<dbReference type="InterPro" id="IPR015919">
    <property type="entry name" value="Cadherin-like_sf"/>
</dbReference>
<dbReference type="InterPro" id="IPR010221">
    <property type="entry name" value="VCBS_dom"/>
</dbReference>
<dbReference type="NCBIfam" id="TIGR01965">
    <property type="entry name" value="VCBS_repeat"/>
    <property type="match status" value="1"/>
</dbReference>
<dbReference type="NCBIfam" id="NF012211">
    <property type="entry name" value="tand_rpt_95"/>
    <property type="match status" value="6"/>
</dbReference>
<organism evidence="3 4">
    <name type="scientific">Cellvibrio polysaccharolyticus</name>
    <dbReference type="NCBI Taxonomy" id="2082724"/>
    <lineage>
        <taxon>Bacteria</taxon>
        <taxon>Pseudomonadati</taxon>
        <taxon>Pseudomonadota</taxon>
        <taxon>Gammaproteobacteria</taxon>
        <taxon>Cellvibrionales</taxon>
        <taxon>Cellvibrionaceae</taxon>
        <taxon>Cellvibrio</taxon>
    </lineage>
</organism>
<dbReference type="Pfam" id="PF17963">
    <property type="entry name" value="Big_9"/>
    <property type="match status" value="7"/>
</dbReference>
<dbReference type="GO" id="GO:0007156">
    <property type="term" value="P:homophilic cell adhesion via plasma membrane adhesion molecules"/>
    <property type="evidence" value="ECO:0007669"/>
    <property type="project" value="InterPro"/>
</dbReference>
<dbReference type="Proteomes" id="UP000652567">
    <property type="component" value="Unassembled WGS sequence"/>
</dbReference>
<dbReference type="SUPFAM" id="SSF49313">
    <property type="entry name" value="Cadherin-like"/>
    <property type="match status" value="6"/>
</dbReference>
<comment type="caution">
    <text evidence="3">The sequence shown here is derived from an EMBL/GenBank/DDBJ whole genome shotgun (WGS) entry which is preliminary data.</text>
</comment>
<dbReference type="AlphaFoldDB" id="A0A928YT37"/>
<feature type="region of interest" description="Disordered" evidence="1">
    <location>
        <begin position="657"/>
        <end position="679"/>
    </location>
</feature>
<gene>
    <name evidence="3" type="ORF">C4F51_08015</name>
</gene>
<evidence type="ECO:0000313" key="3">
    <source>
        <dbReference type="EMBL" id="MBE8717131.1"/>
    </source>
</evidence>
<dbReference type="CDD" id="cd11304">
    <property type="entry name" value="Cadherin_repeat"/>
    <property type="match status" value="3"/>
</dbReference>
<keyword evidence="4" id="KW-1185">Reference proteome</keyword>
<dbReference type="PROSITE" id="PS50268">
    <property type="entry name" value="CADHERIN_2"/>
    <property type="match status" value="2"/>
</dbReference>
<evidence type="ECO:0000313" key="4">
    <source>
        <dbReference type="Proteomes" id="UP000652567"/>
    </source>
</evidence>
<dbReference type="InterPro" id="IPR006644">
    <property type="entry name" value="Cadg"/>
</dbReference>
<dbReference type="GO" id="GO:0005509">
    <property type="term" value="F:calcium ion binding"/>
    <property type="evidence" value="ECO:0007669"/>
    <property type="project" value="InterPro"/>
</dbReference>
<feature type="compositionally biased region" description="Polar residues" evidence="1">
    <location>
        <begin position="552"/>
        <end position="568"/>
    </location>
</feature>
<dbReference type="RefSeq" id="WP_193908744.1">
    <property type="nucleotide sequence ID" value="NZ_PRDL01000001.1"/>
</dbReference>
<feature type="region of interest" description="Disordered" evidence="1">
    <location>
        <begin position="1117"/>
        <end position="1136"/>
    </location>
</feature>
<dbReference type="Gene3D" id="2.60.40.3440">
    <property type="match status" value="6"/>
</dbReference>
<dbReference type="GO" id="GO:0016020">
    <property type="term" value="C:membrane"/>
    <property type="evidence" value="ECO:0007669"/>
    <property type="project" value="InterPro"/>
</dbReference>
<dbReference type="SMART" id="SM00736">
    <property type="entry name" value="CADG"/>
    <property type="match status" value="5"/>
</dbReference>
<dbReference type="InterPro" id="IPR047777">
    <property type="entry name" value="LapA-like_RM"/>
</dbReference>
<feature type="domain" description="Cadherin" evidence="2">
    <location>
        <begin position="655"/>
        <end position="748"/>
    </location>
</feature>